<evidence type="ECO:0000313" key="3">
    <source>
        <dbReference type="Proteomes" id="UP000789739"/>
    </source>
</evidence>
<organism evidence="2 3">
    <name type="scientific">Paraglomus brasilianum</name>
    <dbReference type="NCBI Taxonomy" id="144538"/>
    <lineage>
        <taxon>Eukaryota</taxon>
        <taxon>Fungi</taxon>
        <taxon>Fungi incertae sedis</taxon>
        <taxon>Mucoromycota</taxon>
        <taxon>Glomeromycotina</taxon>
        <taxon>Glomeromycetes</taxon>
        <taxon>Paraglomerales</taxon>
        <taxon>Paraglomeraceae</taxon>
        <taxon>Paraglomus</taxon>
    </lineage>
</organism>
<comment type="caution">
    <text evidence="2">The sequence shown here is derived from an EMBL/GenBank/DDBJ whole genome shotgun (WGS) entry which is preliminary data.</text>
</comment>
<feature type="region of interest" description="Disordered" evidence="1">
    <location>
        <begin position="27"/>
        <end position="46"/>
    </location>
</feature>
<dbReference type="AlphaFoldDB" id="A0A9N9F075"/>
<name>A0A9N9F075_9GLOM</name>
<dbReference type="Proteomes" id="UP000789739">
    <property type="component" value="Unassembled WGS sequence"/>
</dbReference>
<protein>
    <submittedName>
        <fullName evidence="2">850_t:CDS:1</fullName>
    </submittedName>
</protein>
<reference evidence="2" key="1">
    <citation type="submission" date="2021-06" db="EMBL/GenBank/DDBJ databases">
        <authorList>
            <person name="Kallberg Y."/>
            <person name="Tangrot J."/>
            <person name="Rosling A."/>
        </authorList>
    </citation>
    <scope>NUCLEOTIDE SEQUENCE</scope>
    <source>
        <strain evidence="2">BR232B</strain>
    </source>
</reference>
<gene>
    <name evidence="2" type="ORF">PBRASI_LOCUS2634</name>
</gene>
<dbReference type="EMBL" id="CAJVPI010000212">
    <property type="protein sequence ID" value="CAG8501568.1"/>
    <property type="molecule type" value="Genomic_DNA"/>
</dbReference>
<evidence type="ECO:0000313" key="2">
    <source>
        <dbReference type="EMBL" id="CAG8501568.1"/>
    </source>
</evidence>
<sequence length="46" mass="4900">MAYEAPRTSHGTAARIALQLHGLLRAPAGQKPNSDGNAYEVLTLTH</sequence>
<accession>A0A9N9F075</accession>
<proteinExistence type="predicted"/>
<keyword evidence="3" id="KW-1185">Reference proteome</keyword>
<evidence type="ECO:0000256" key="1">
    <source>
        <dbReference type="SAM" id="MobiDB-lite"/>
    </source>
</evidence>